<keyword evidence="2" id="KW-1133">Transmembrane helix</keyword>
<dbReference type="Proteomes" id="UP000823561">
    <property type="component" value="Chromosome 20"/>
</dbReference>
<evidence type="ECO:0000313" key="5">
    <source>
        <dbReference type="Proteomes" id="UP000823561"/>
    </source>
</evidence>
<feature type="chain" id="PRO_5043921754" evidence="3">
    <location>
        <begin position="21"/>
        <end position="161"/>
    </location>
</feature>
<evidence type="ECO:0000256" key="2">
    <source>
        <dbReference type="SAM" id="Phobius"/>
    </source>
</evidence>
<feature type="region of interest" description="Disordered" evidence="1">
    <location>
        <begin position="80"/>
        <end position="128"/>
    </location>
</feature>
<keyword evidence="5" id="KW-1185">Reference proteome</keyword>
<sequence length="161" mass="16642">MGYLALYTCLLLFVIECALSDVTPTISSVSGNTTDTNSSLPTAGVNMSTQYVSNSGDGSNNTTTVHETGTVTTTAQVNTTTCPTNNAGPGIPGATSRSTTATTQPMSRNTTHSTNMTSVSTNHSSTYKPGIEKPLHSGTAAWLGFLNTVLGAVLFVLLCNQ</sequence>
<dbReference type="AlphaFoldDB" id="A0AAV6FUM3"/>
<evidence type="ECO:0000313" key="4">
    <source>
        <dbReference type="EMBL" id="KAG5264957.1"/>
    </source>
</evidence>
<gene>
    <name evidence="4" type="ORF">AALO_G00259850</name>
</gene>
<keyword evidence="2" id="KW-0812">Transmembrane</keyword>
<evidence type="ECO:0000256" key="1">
    <source>
        <dbReference type="SAM" id="MobiDB-lite"/>
    </source>
</evidence>
<reference evidence="4" key="1">
    <citation type="submission" date="2020-10" db="EMBL/GenBank/DDBJ databases">
        <title>Chromosome-scale genome assembly of the Allis shad, Alosa alosa.</title>
        <authorList>
            <person name="Margot Z."/>
            <person name="Christophe K."/>
            <person name="Cabau C."/>
            <person name="Louis A."/>
            <person name="Berthelot C."/>
            <person name="Parey E."/>
            <person name="Roest Crollius H."/>
            <person name="Montfort J."/>
            <person name="Robinson-Rechavi M."/>
            <person name="Bucao C."/>
            <person name="Bouchez O."/>
            <person name="Gislard M."/>
            <person name="Lluch J."/>
            <person name="Milhes M."/>
            <person name="Lampietro C."/>
            <person name="Lopez Roques C."/>
            <person name="Donnadieu C."/>
            <person name="Braasch I."/>
            <person name="Desvignes T."/>
            <person name="Postlethwait J."/>
            <person name="Bobe J."/>
            <person name="Guiguen Y."/>
        </authorList>
    </citation>
    <scope>NUCLEOTIDE SEQUENCE</scope>
    <source>
        <strain evidence="4">M-15738</strain>
        <tissue evidence="4">Blood</tissue>
    </source>
</reference>
<proteinExistence type="predicted"/>
<accession>A0AAV6FUM3</accession>
<keyword evidence="3" id="KW-0732">Signal</keyword>
<keyword evidence="2" id="KW-0472">Membrane</keyword>
<feature type="transmembrane region" description="Helical" evidence="2">
    <location>
        <begin position="140"/>
        <end position="159"/>
    </location>
</feature>
<organism evidence="4 5">
    <name type="scientific">Alosa alosa</name>
    <name type="common">allis shad</name>
    <dbReference type="NCBI Taxonomy" id="278164"/>
    <lineage>
        <taxon>Eukaryota</taxon>
        <taxon>Metazoa</taxon>
        <taxon>Chordata</taxon>
        <taxon>Craniata</taxon>
        <taxon>Vertebrata</taxon>
        <taxon>Euteleostomi</taxon>
        <taxon>Actinopterygii</taxon>
        <taxon>Neopterygii</taxon>
        <taxon>Teleostei</taxon>
        <taxon>Clupei</taxon>
        <taxon>Clupeiformes</taxon>
        <taxon>Clupeoidei</taxon>
        <taxon>Clupeidae</taxon>
        <taxon>Alosa</taxon>
    </lineage>
</organism>
<feature type="compositionally biased region" description="Polar residues" evidence="1">
    <location>
        <begin position="95"/>
        <end position="127"/>
    </location>
</feature>
<evidence type="ECO:0000256" key="3">
    <source>
        <dbReference type="SAM" id="SignalP"/>
    </source>
</evidence>
<feature type="signal peptide" evidence="3">
    <location>
        <begin position="1"/>
        <end position="20"/>
    </location>
</feature>
<name>A0AAV6FUM3_9TELE</name>
<protein>
    <submittedName>
        <fullName evidence="4">Uncharacterized protein</fullName>
    </submittedName>
</protein>
<dbReference type="EMBL" id="JADWDJ010000020">
    <property type="protein sequence ID" value="KAG5264957.1"/>
    <property type="molecule type" value="Genomic_DNA"/>
</dbReference>
<comment type="caution">
    <text evidence="4">The sequence shown here is derived from an EMBL/GenBank/DDBJ whole genome shotgun (WGS) entry which is preliminary data.</text>
</comment>